<dbReference type="Pfam" id="PF12674">
    <property type="entry name" value="Zn_ribbon_2"/>
    <property type="match status" value="1"/>
</dbReference>
<dbReference type="InterPro" id="IPR025868">
    <property type="entry name" value="Zn_ribbon_dom_put"/>
</dbReference>
<name>A0A060R9P2_9BACT</name>
<dbReference type="AlphaFoldDB" id="A0A060R9P2"/>
<accession>A0A060R9P2</accession>
<organism evidence="2 3">
    <name type="scientific">Mucinivorans hirudinis</name>
    <dbReference type="NCBI Taxonomy" id="1433126"/>
    <lineage>
        <taxon>Bacteria</taxon>
        <taxon>Pseudomonadati</taxon>
        <taxon>Bacteroidota</taxon>
        <taxon>Bacteroidia</taxon>
        <taxon>Bacteroidales</taxon>
        <taxon>Rikenellaceae</taxon>
        <taxon>Mucinivorans</taxon>
    </lineage>
</organism>
<dbReference type="STRING" id="1433126.BN938_2235"/>
<dbReference type="Proteomes" id="UP000027616">
    <property type="component" value="Chromosome I"/>
</dbReference>
<sequence>MPLSKDPGRGGTNADGTHSEKYCGYCYLSGEFTYKTDNVKEFQEHCRQMMRQKGMNPLVAWLFSRGYARLERWKR</sequence>
<protein>
    <submittedName>
        <fullName evidence="2">Transcriptional regulator</fullName>
    </submittedName>
</protein>
<dbReference type="KEGG" id="rbc:BN938_2235"/>
<evidence type="ECO:0000313" key="3">
    <source>
        <dbReference type="Proteomes" id="UP000027616"/>
    </source>
</evidence>
<gene>
    <name evidence="2" type="ORF">BN938_2235</name>
</gene>
<proteinExistence type="predicted"/>
<dbReference type="HOGENOM" id="CLU_175260_1_0_10"/>
<keyword evidence="3" id="KW-1185">Reference proteome</keyword>
<reference evidence="2 3" key="1">
    <citation type="journal article" date="2015" name="Genome Announc.">
        <title>Complete Genome Sequence of the Novel Leech Symbiont Mucinivorans hirudinis M3T.</title>
        <authorList>
            <person name="Nelson M.C."/>
            <person name="Bomar L."/>
            <person name="Graf J."/>
        </authorList>
    </citation>
    <scope>NUCLEOTIDE SEQUENCE [LARGE SCALE GENOMIC DNA]</scope>
    <source>
        <strain evidence="3">M3</strain>
    </source>
</reference>
<dbReference type="eggNOG" id="ENOG5033BR0">
    <property type="taxonomic scope" value="Bacteria"/>
</dbReference>
<feature type="domain" description="Putative zinc ribbon" evidence="1">
    <location>
        <begin position="1"/>
        <end position="74"/>
    </location>
</feature>
<dbReference type="EMBL" id="HG934468">
    <property type="protein sequence ID" value="CDN32307.1"/>
    <property type="molecule type" value="Genomic_DNA"/>
</dbReference>
<evidence type="ECO:0000259" key="1">
    <source>
        <dbReference type="Pfam" id="PF12674"/>
    </source>
</evidence>
<evidence type="ECO:0000313" key="2">
    <source>
        <dbReference type="EMBL" id="CDN32307.1"/>
    </source>
</evidence>